<feature type="transmembrane region" description="Helical" evidence="1">
    <location>
        <begin position="118"/>
        <end position="135"/>
    </location>
</feature>
<sequence>MKKSCFDHVSMTINPPSVLSPDNAIPDMDIPVIPLEIRQLNPIIITLKKYSLSLFFFNQTLQWSPTGHLKLTLQKPPINLRLMFSRTFTLNLLLQLFYDSKGLVICKLNEGNLSNKKVVGVFFVLAMIGLPPFRLRFCVYRILLKSNRVL</sequence>
<keyword evidence="1" id="KW-0812">Transmembrane</keyword>
<dbReference type="EMBL" id="APAU02000157">
    <property type="protein sequence ID" value="EUB55518.1"/>
    <property type="molecule type" value="Genomic_DNA"/>
</dbReference>
<protein>
    <submittedName>
        <fullName evidence="2">Uncharacterized protein</fullName>
    </submittedName>
</protein>
<dbReference type="GeneID" id="36345339"/>
<name>W6U348_ECHGR</name>
<dbReference type="AlphaFoldDB" id="W6U348"/>
<organism evidence="2 3">
    <name type="scientific">Echinococcus granulosus</name>
    <name type="common">Hydatid tapeworm</name>
    <dbReference type="NCBI Taxonomy" id="6210"/>
    <lineage>
        <taxon>Eukaryota</taxon>
        <taxon>Metazoa</taxon>
        <taxon>Spiralia</taxon>
        <taxon>Lophotrochozoa</taxon>
        <taxon>Platyhelminthes</taxon>
        <taxon>Cestoda</taxon>
        <taxon>Eucestoda</taxon>
        <taxon>Cyclophyllidea</taxon>
        <taxon>Taeniidae</taxon>
        <taxon>Echinococcus</taxon>
        <taxon>Echinococcus granulosus group</taxon>
    </lineage>
</organism>
<keyword evidence="1" id="KW-1133">Transmembrane helix</keyword>
<gene>
    <name evidence="2" type="ORF">EGR_09624</name>
</gene>
<dbReference type="CTD" id="36345339"/>
<dbReference type="Proteomes" id="UP000019149">
    <property type="component" value="Unassembled WGS sequence"/>
</dbReference>
<reference evidence="2 3" key="1">
    <citation type="journal article" date="2013" name="Nat. Genet.">
        <title>The genome of the hydatid tapeworm Echinococcus granulosus.</title>
        <authorList>
            <person name="Zheng H."/>
            <person name="Zhang W."/>
            <person name="Zhang L."/>
            <person name="Zhang Z."/>
            <person name="Li J."/>
            <person name="Lu G."/>
            <person name="Zhu Y."/>
            <person name="Wang Y."/>
            <person name="Huang Y."/>
            <person name="Liu J."/>
            <person name="Kang H."/>
            <person name="Chen J."/>
            <person name="Wang L."/>
            <person name="Chen A."/>
            <person name="Yu S."/>
            <person name="Gao Z."/>
            <person name="Jin L."/>
            <person name="Gu W."/>
            <person name="Wang Z."/>
            <person name="Zhao L."/>
            <person name="Shi B."/>
            <person name="Wen H."/>
            <person name="Lin R."/>
            <person name="Jones M.K."/>
            <person name="Brejova B."/>
            <person name="Vinar T."/>
            <person name="Zhao G."/>
            <person name="McManus D.P."/>
            <person name="Chen Z."/>
            <person name="Zhou Y."/>
            <person name="Wang S."/>
        </authorList>
    </citation>
    <scope>NUCLEOTIDE SEQUENCE [LARGE SCALE GENOMIC DNA]</scope>
</reference>
<accession>W6U348</accession>
<evidence type="ECO:0000313" key="2">
    <source>
        <dbReference type="EMBL" id="EUB55518.1"/>
    </source>
</evidence>
<keyword evidence="1" id="KW-0472">Membrane</keyword>
<proteinExistence type="predicted"/>
<evidence type="ECO:0000313" key="3">
    <source>
        <dbReference type="Proteomes" id="UP000019149"/>
    </source>
</evidence>
<evidence type="ECO:0000256" key="1">
    <source>
        <dbReference type="SAM" id="Phobius"/>
    </source>
</evidence>
<comment type="caution">
    <text evidence="2">The sequence shown here is derived from an EMBL/GenBank/DDBJ whole genome shotgun (WGS) entry which is preliminary data.</text>
</comment>
<dbReference type="RefSeq" id="XP_024346714.1">
    <property type="nucleotide sequence ID" value="XM_024498873.1"/>
</dbReference>
<dbReference type="KEGG" id="egl:EGR_09624"/>
<keyword evidence="3" id="KW-1185">Reference proteome</keyword>